<evidence type="ECO:0000259" key="2">
    <source>
        <dbReference type="Pfam" id="PF13229"/>
    </source>
</evidence>
<feature type="chain" id="PRO_5002827677" description="Right handed beta helix domain-containing protein" evidence="1">
    <location>
        <begin position="25"/>
        <end position="1059"/>
    </location>
</feature>
<evidence type="ECO:0000256" key="1">
    <source>
        <dbReference type="SAM" id="SignalP"/>
    </source>
</evidence>
<dbReference type="EMBL" id="DS989863">
    <property type="protein sequence ID" value="EDX72533.1"/>
    <property type="molecule type" value="Genomic_DNA"/>
</dbReference>
<dbReference type="HOGENOM" id="CLU_011143_0_0_3"/>
<feature type="domain" description="Right handed beta helix" evidence="2">
    <location>
        <begin position="409"/>
        <end position="534"/>
    </location>
</feature>
<evidence type="ECO:0000313" key="3">
    <source>
        <dbReference type="EMBL" id="EDX72533.1"/>
    </source>
</evidence>
<dbReference type="Pfam" id="PF13229">
    <property type="entry name" value="Beta_helix"/>
    <property type="match status" value="1"/>
</dbReference>
<keyword evidence="4" id="KW-1185">Reference proteome</keyword>
<dbReference type="InterPro" id="IPR038177">
    <property type="entry name" value="IAT_beta_sf"/>
</dbReference>
<feature type="signal peptide" evidence="1">
    <location>
        <begin position="1"/>
        <end position="24"/>
    </location>
</feature>
<dbReference type="SMART" id="SM00710">
    <property type="entry name" value="PbH1"/>
    <property type="match status" value="16"/>
</dbReference>
<protein>
    <recommendedName>
        <fullName evidence="2">Right handed beta helix domain-containing protein</fullName>
    </recommendedName>
</protein>
<keyword evidence="1" id="KW-0732">Signal</keyword>
<proteinExistence type="predicted"/>
<dbReference type="Proteomes" id="UP000003835">
    <property type="component" value="Unassembled WGS sequence"/>
</dbReference>
<sequence>MKISAQALCVGLLVSGGLTSPVIAQTLESETDTPRSLTEGTATDLRVLPRIGGQFTSEGAGYQDPFFSLEGFVPITQNPGSTVTFLEGQLRLFTDSTMGGTILLGQRFYNSTQNRILGGYLSYDTRDTGNSLFHQIGAGFERLGDDWDLRVNAYLPVGERRPEVDESFSLRGFQENNLLLNHRQRFEAAMAGFDIEAGGRLLRLGAGDLRGYAGFYYYGGEGTDNAIGIRGRLEAHPTDYLNLGLSVQTDQIFDTRIVLSLGATFPGTRPRGVESGSAFARMGESVGRIATIVVDEQTENEQVAAINPQTGQPWQFQQVTLGRSTGNGTFETPFGTVQDALSVAQADDIVYVQVGTTSETEGFQFADGVTVLSAALPQYIDTQQLGTLQLPLSGSGEFPTITGTVTLANNTTLTGFAIANATGNGIQGAAIENVTIQDNRITNATGQGISLIDVTGTSAIARNVITNSGQQGVFIQASGTTQQELTLDSNQISDSGGQGVFIQSSGEVQQQLTATNNQITNSVGQGFYLAGNNNSRQVFDVLNTSISNTVLDENGDGGQGLFLQANASAQQTLTLETLTVTESAGQGIFIAANGNENDLMQQSIQNFNLSNATVSESTGQGIFIAANNNSEQTFDIDASTINQTRLGSNGDGGQGVFIQGNRVAVQDFTLNDTTVTNSAGQGILIATNGDEKDLTVQSRQEFKLNGTEVSDTVGQGIFIAANNNSEQVFNIDSSTIRNIELDAQGEGGQGIFVQGNRMAVQEFQIDSPTITNNAGQGIFVTTNGDENDLSVQSRQEFAITDAQIRESTGQGIFMSANNNSTQKFEITNSTINDTTLNNLDSGGQGVFVQANSIAQQDFTIDNVQISDSQGQGIFVGANGDEKNPELQSQQRFQISNVQISNSTGQGIFVSANNNSRQEFEIETSTISGTTPTSETDGGQGIFVQGNAVSVQDYRINNTMVTDNASQGIFLQTNGNAETLADVELTILDKNAVPGFNAVLNSDRSFCLALTENTSTTEFQLQRNNGTFEVVNLDNLPQTNTGTVNFAPTPEDFTNVSQCN</sequence>
<dbReference type="InterPro" id="IPR012334">
    <property type="entry name" value="Pectin_lyas_fold"/>
</dbReference>
<evidence type="ECO:0000313" key="4">
    <source>
        <dbReference type="Proteomes" id="UP000003835"/>
    </source>
</evidence>
<dbReference type="InterPro" id="IPR011050">
    <property type="entry name" value="Pectin_lyase_fold/virulence"/>
</dbReference>
<dbReference type="AlphaFoldDB" id="B4VZV2"/>
<dbReference type="InterPro" id="IPR039448">
    <property type="entry name" value="Beta_helix"/>
</dbReference>
<dbReference type="OrthoDB" id="245699at2"/>
<gene>
    <name evidence="3" type="ORF">MC7420_2441</name>
</gene>
<dbReference type="SUPFAM" id="SSF51126">
    <property type="entry name" value="Pectin lyase-like"/>
    <property type="match status" value="2"/>
</dbReference>
<accession>B4VZV2</accession>
<dbReference type="RefSeq" id="WP_006104216.1">
    <property type="nucleotide sequence ID" value="NZ_DS989863.1"/>
</dbReference>
<dbReference type="InterPro" id="IPR006626">
    <property type="entry name" value="PbH1"/>
</dbReference>
<dbReference type="eggNOG" id="COG3210">
    <property type="taxonomic scope" value="Bacteria"/>
</dbReference>
<dbReference type="STRING" id="118168.MC7420_2441"/>
<reference evidence="3 4" key="1">
    <citation type="submission" date="2008-07" db="EMBL/GenBank/DDBJ databases">
        <authorList>
            <person name="Tandeau de Marsac N."/>
            <person name="Ferriera S."/>
            <person name="Johnson J."/>
            <person name="Kravitz S."/>
            <person name="Beeson K."/>
            <person name="Sutton G."/>
            <person name="Rogers Y.-H."/>
            <person name="Friedman R."/>
            <person name="Frazier M."/>
            <person name="Venter J.C."/>
        </authorList>
    </citation>
    <scope>NUCLEOTIDE SEQUENCE [LARGE SCALE GENOMIC DNA]</scope>
    <source>
        <strain evidence="3 4">PCC 7420</strain>
    </source>
</reference>
<dbReference type="Gene3D" id="2.40.160.160">
    <property type="entry name" value="Inverse autotransporter, beta-domain"/>
    <property type="match status" value="1"/>
</dbReference>
<dbReference type="Gene3D" id="2.160.20.10">
    <property type="entry name" value="Single-stranded right-handed beta-helix, Pectin lyase-like"/>
    <property type="match status" value="2"/>
</dbReference>
<name>B4VZV2_9CYAN</name>
<organism evidence="3 4">
    <name type="scientific">Coleofasciculus chthonoplastes PCC 7420</name>
    <dbReference type="NCBI Taxonomy" id="118168"/>
    <lineage>
        <taxon>Bacteria</taxon>
        <taxon>Bacillati</taxon>
        <taxon>Cyanobacteriota</taxon>
        <taxon>Cyanophyceae</taxon>
        <taxon>Coleofasciculales</taxon>
        <taxon>Coleofasciculaceae</taxon>
        <taxon>Coleofasciculus</taxon>
    </lineage>
</organism>